<keyword evidence="5 6" id="KW-0804">Transcription</keyword>
<evidence type="ECO:0000256" key="5">
    <source>
        <dbReference type="ARBA" id="ARBA00023163"/>
    </source>
</evidence>
<evidence type="ECO:0000313" key="9">
    <source>
        <dbReference type="Proteomes" id="UP000295832"/>
    </source>
</evidence>
<evidence type="ECO:0000256" key="3">
    <source>
        <dbReference type="ARBA" id="ARBA00022884"/>
    </source>
</evidence>
<keyword evidence="9" id="KW-1185">Reference proteome</keyword>
<sequence>MSFELNRHQAREVAVQVLYQMDINEEDFDKNLEILKSEQPEIEIEGSFLLDVLQGTYEKIEEIDNLINENTVDWKVDRMAKVDRNIIRLAMYEILFKDDIPIAVSINEAVELAKGFSDDKSSKFINGILGKLVDHLGLEAKGE</sequence>
<dbReference type="STRING" id="926561.GCA_000379025_02819"/>
<dbReference type="NCBIfam" id="TIGR01951">
    <property type="entry name" value="nusB"/>
    <property type="match status" value="1"/>
</dbReference>
<dbReference type="CDD" id="cd00619">
    <property type="entry name" value="Terminator_NusB"/>
    <property type="match status" value="1"/>
</dbReference>
<dbReference type="GO" id="GO:0005829">
    <property type="term" value="C:cytosol"/>
    <property type="evidence" value="ECO:0007669"/>
    <property type="project" value="TreeGrafter"/>
</dbReference>
<reference evidence="8 9" key="1">
    <citation type="submission" date="2019-03" db="EMBL/GenBank/DDBJ databases">
        <title>Subsurface microbial communities from deep shales in Ohio and West Virginia, USA.</title>
        <authorList>
            <person name="Wrighton K."/>
        </authorList>
    </citation>
    <scope>NUCLEOTIDE SEQUENCE [LARGE SCALE GENOMIC DNA]</scope>
    <source>
        <strain evidence="8 9">MSL 6dP</strain>
    </source>
</reference>
<dbReference type="SUPFAM" id="SSF48013">
    <property type="entry name" value="NusB-like"/>
    <property type="match status" value="1"/>
</dbReference>
<dbReference type="AlphaFoldDB" id="A0A4R8GR28"/>
<evidence type="ECO:0000259" key="7">
    <source>
        <dbReference type="Pfam" id="PF01029"/>
    </source>
</evidence>
<dbReference type="PANTHER" id="PTHR11078:SF3">
    <property type="entry name" value="ANTITERMINATION NUSB DOMAIN-CONTAINING PROTEIN"/>
    <property type="match status" value="1"/>
</dbReference>
<evidence type="ECO:0000256" key="2">
    <source>
        <dbReference type="ARBA" id="ARBA00022814"/>
    </source>
</evidence>
<gene>
    <name evidence="6" type="primary">nusB</name>
    <name evidence="8" type="ORF">C7959_1318</name>
</gene>
<comment type="function">
    <text evidence="6">Involved in transcription antitermination. Required for transcription of ribosomal RNA (rRNA) genes. Binds specifically to the boxA antiterminator sequence of the ribosomal RNA (rrn) operons.</text>
</comment>
<comment type="similarity">
    <text evidence="1 6">Belongs to the NusB family.</text>
</comment>
<accession>A0A4R8GR28</accession>
<feature type="domain" description="NusB/RsmB/TIM44" evidence="7">
    <location>
        <begin position="8"/>
        <end position="133"/>
    </location>
</feature>
<organism evidence="8 9">
    <name type="scientific">Orenia marismortui</name>
    <dbReference type="NCBI Taxonomy" id="46469"/>
    <lineage>
        <taxon>Bacteria</taxon>
        <taxon>Bacillati</taxon>
        <taxon>Bacillota</taxon>
        <taxon>Clostridia</taxon>
        <taxon>Halanaerobiales</taxon>
        <taxon>Halobacteroidaceae</taxon>
        <taxon>Orenia</taxon>
    </lineage>
</organism>
<keyword evidence="2 6" id="KW-0889">Transcription antitermination</keyword>
<dbReference type="Gene3D" id="1.10.940.10">
    <property type="entry name" value="NusB-like"/>
    <property type="match status" value="1"/>
</dbReference>
<dbReference type="GO" id="GO:0006353">
    <property type="term" value="P:DNA-templated transcription termination"/>
    <property type="evidence" value="ECO:0007669"/>
    <property type="project" value="UniProtKB-UniRule"/>
</dbReference>
<dbReference type="EMBL" id="SOEG01000031">
    <property type="protein sequence ID" value="TDX48243.1"/>
    <property type="molecule type" value="Genomic_DNA"/>
</dbReference>
<keyword evidence="3 6" id="KW-0694">RNA-binding</keyword>
<dbReference type="GO" id="GO:0031564">
    <property type="term" value="P:transcription antitermination"/>
    <property type="evidence" value="ECO:0007669"/>
    <property type="project" value="UniProtKB-KW"/>
</dbReference>
<dbReference type="RefSeq" id="WP_134118283.1">
    <property type="nucleotide sequence ID" value="NZ_SOEG01000031.1"/>
</dbReference>
<dbReference type="HAMAP" id="MF_00073">
    <property type="entry name" value="NusB"/>
    <property type="match status" value="1"/>
</dbReference>
<dbReference type="Pfam" id="PF01029">
    <property type="entry name" value="NusB"/>
    <property type="match status" value="1"/>
</dbReference>
<evidence type="ECO:0000256" key="6">
    <source>
        <dbReference type="HAMAP-Rule" id="MF_00073"/>
    </source>
</evidence>
<dbReference type="PANTHER" id="PTHR11078">
    <property type="entry name" value="N UTILIZATION SUBSTANCE PROTEIN B-RELATED"/>
    <property type="match status" value="1"/>
</dbReference>
<protein>
    <recommendedName>
        <fullName evidence="6">Transcription antitermination protein NusB</fullName>
    </recommendedName>
    <alternativeName>
        <fullName evidence="6">Antitermination factor NusB</fullName>
    </alternativeName>
</protein>
<proteinExistence type="inferred from homology"/>
<name>A0A4R8GR28_9FIRM</name>
<keyword evidence="4 6" id="KW-0805">Transcription regulation</keyword>
<dbReference type="Proteomes" id="UP000295832">
    <property type="component" value="Unassembled WGS sequence"/>
</dbReference>
<dbReference type="InterPro" id="IPR035926">
    <property type="entry name" value="NusB-like_sf"/>
</dbReference>
<evidence type="ECO:0000256" key="1">
    <source>
        <dbReference type="ARBA" id="ARBA00005952"/>
    </source>
</evidence>
<evidence type="ECO:0000313" key="8">
    <source>
        <dbReference type="EMBL" id="TDX48243.1"/>
    </source>
</evidence>
<comment type="caution">
    <text evidence="8">The sequence shown here is derived from an EMBL/GenBank/DDBJ whole genome shotgun (WGS) entry which is preliminary data.</text>
</comment>
<dbReference type="InterPro" id="IPR011605">
    <property type="entry name" value="NusB_fam"/>
</dbReference>
<dbReference type="GO" id="GO:0003723">
    <property type="term" value="F:RNA binding"/>
    <property type="evidence" value="ECO:0007669"/>
    <property type="project" value="UniProtKB-UniRule"/>
</dbReference>
<dbReference type="InterPro" id="IPR006027">
    <property type="entry name" value="NusB_RsmB_TIM44"/>
</dbReference>
<evidence type="ECO:0000256" key="4">
    <source>
        <dbReference type="ARBA" id="ARBA00023015"/>
    </source>
</evidence>